<dbReference type="SMART" id="SM00267">
    <property type="entry name" value="GGDEF"/>
    <property type="match status" value="1"/>
</dbReference>
<dbReference type="Pfam" id="PF00990">
    <property type="entry name" value="GGDEF"/>
    <property type="match status" value="1"/>
</dbReference>
<evidence type="ECO:0000259" key="1">
    <source>
        <dbReference type="PROSITE" id="PS50887"/>
    </source>
</evidence>
<gene>
    <name evidence="2" type="ORF">NJU99_04535</name>
</gene>
<dbReference type="InterPro" id="IPR000160">
    <property type="entry name" value="GGDEF_dom"/>
</dbReference>
<proteinExistence type="predicted"/>
<dbReference type="SUPFAM" id="SSF55073">
    <property type="entry name" value="Nucleotide cyclase"/>
    <property type="match status" value="1"/>
</dbReference>
<sequence>MSNISSNNASAYLDVDSEDLAIESLLSKYDIHINNKSYLYSLSDDYDAFIEFISQLYINEEEIPYDIKNELKNNFHFKTYLIDNIQSRLNNILDNSSTIFFKEVVTIINLLSFGKDYNLFKSYNLFNLENLSKLFRDYEDKLQNEYEKKDKKNFENSFTQYVLLIETLNKICTVNSNDVYRKRTINELIDLITETINITKFKVSIGDEKINILNNILGKLLFFYSHIPFIDIKNKDYTYLINEFYFYFQKTCDGYELSKNTNFANEQNHQKYYCIFLNSLSTLLSNLIYKLHHNYDLENTNVLENFANIFDLYKQEVTHKTIKDFKCIYEFQEDLIDNFSYIYNNNTNKNYDYTQILDVFIKNKEFNSINMQIVLCIVLYSKKIDENKLIEILEILIKKDKFENDYHEYYKLSLCDVIISKLTKLNNDIIKNSLHSKIISYIETNKIASHLMAIYSKLYLSLSAYYSYYDDEKSIETTKEYFYKYISINGKSLLENEYLELNNAVLVNLGKNYVEDIKISDLVYETTKYREIGQNIIEKYAKRFEITLKYNINQKLTNIVSEIFTKEGLDSDTLNKSIENFISNEIFHGLIFCAIEGLCEEKCRLVDLGYKKLEIPLMEGYKLRMAYSKVYEHIFLEIFEKNKSYIIQNLINIIISYLKSIPIYIDSVTTLFNTNKLKKDLKNQENEEITFIEIYFDNLKQINSKYTYDKGNKLFKQFALKINEEIPVYRLQGPTLAILSNKEEYKNLIEKIKEITLNHEDINIKPELQISVTWGDSQNILEKSEYGMSLAKNSKNGYYEFK</sequence>
<keyword evidence="3" id="KW-1185">Reference proteome</keyword>
<evidence type="ECO:0000313" key="2">
    <source>
        <dbReference type="EMBL" id="UTJ07363.1"/>
    </source>
</evidence>
<accession>A0ABY5E887</accession>
<dbReference type="InterPro" id="IPR043128">
    <property type="entry name" value="Rev_trsase/Diguanyl_cyclase"/>
</dbReference>
<dbReference type="RefSeq" id="WP_254577540.1">
    <property type="nucleotide sequence ID" value="NZ_CP100595.1"/>
</dbReference>
<evidence type="ECO:0000313" key="3">
    <source>
        <dbReference type="Proteomes" id="UP001060012"/>
    </source>
</evidence>
<dbReference type="Proteomes" id="UP001060012">
    <property type="component" value="Chromosome"/>
</dbReference>
<dbReference type="PROSITE" id="PS50887">
    <property type="entry name" value="GGDEF"/>
    <property type="match status" value="1"/>
</dbReference>
<name>A0ABY5E887_9BACT</name>
<feature type="domain" description="GGDEF" evidence="1">
    <location>
        <begin position="687"/>
        <end position="802"/>
    </location>
</feature>
<dbReference type="Gene3D" id="3.30.70.270">
    <property type="match status" value="1"/>
</dbReference>
<dbReference type="EMBL" id="CP100595">
    <property type="protein sequence ID" value="UTJ07363.1"/>
    <property type="molecule type" value="Genomic_DNA"/>
</dbReference>
<dbReference type="InterPro" id="IPR029787">
    <property type="entry name" value="Nucleotide_cyclase"/>
</dbReference>
<organism evidence="2 3">
    <name type="scientific">Arcobacter roscoffensis</name>
    <dbReference type="NCBI Taxonomy" id="2961520"/>
    <lineage>
        <taxon>Bacteria</taxon>
        <taxon>Pseudomonadati</taxon>
        <taxon>Campylobacterota</taxon>
        <taxon>Epsilonproteobacteria</taxon>
        <taxon>Campylobacterales</taxon>
        <taxon>Arcobacteraceae</taxon>
        <taxon>Arcobacter</taxon>
    </lineage>
</organism>
<protein>
    <submittedName>
        <fullName evidence="2">GGDEF domain-containing protein</fullName>
    </submittedName>
</protein>
<reference evidence="2" key="1">
    <citation type="submission" date="2022-07" db="EMBL/GenBank/DDBJ databases">
        <title>Arcobacter roscoffensis sp. nov., a marine bacterium isolated from coastal seawater collected from Roscoff, France.</title>
        <authorList>
            <person name="Pascual J."/>
            <person name="Lepeaux C."/>
            <person name="Methner A."/>
            <person name="Overmann J."/>
        </authorList>
    </citation>
    <scope>NUCLEOTIDE SEQUENCE</scope>
    <source>
        <strain evidence="2">ARW1-2F2</strain>
    </source>
</reference>